<dbReference type="Proteomes" id="UP000735302">
    <property type="component" value="Unassembled WGS sequence"/>
</dbReference>
<keyword evidence="1" id="KW-0732">Signal</keyword>
<feature type="chain" id="PRO_5043887258" description="Reelin domain-containing protein" evidence="1">
    <location>
        <begin position="48"/>
        <end position="145"/>
    </location>
</feature>
<organism evidence="2 3">
    <name type="scientific">Plakobranchus ocellatus</name>
    <dbReference type="NCBI Taxonomy" id="259542"/>
    <lineage>
        <taxon>Eukaryota</taxon>
        <taxon>Metazoa</taxon>
        <taxon>Spiralia</taxon>
        <taxon>Lophotrochozoa</taxon>
        <taxon>Mollusca</taxon>
        <taxon>Gastropoda</taxon>
        <taxon>Heterobranchia</taxon>
        <taxon>Euthyneura</taxon>
        <taxon>Panpulmonata</taxon>
        <taxon>Sacoglossa</taxon>
        <taxon>Placobranchoidea</taxon>
        <taxon>Plakobranchidae</taxon>
        <taxon>Plakobranchus</taxon>
    </lineage>
</organism>
<feature type="signal peptide" evidence="1">
    <location>
        <begin position="1"/>
        <end position="47"/>
    </location>
</feature>
<comment type="caution">
    <text evidence="2">The sequence shown here is derived from an EMBL/GenBank/DDBJ whole genome shotgun (WGS) entry which is preliminary data.</text>
</comment>
<evidence type="ECO:0000256" key="1">
    <source>
        <dbReference type="SAM" id="SignalP"/>
    </source>
</evidence>
<dbReference type="EMBL" id="BLXT01007853">
    <property type="protein sequence ID" value="GFO43036.1"/>
    <property type="molecule type" value="Genomic_DNA"/>
</dbReference>
<evidence type="ECO:0008006" key="4">
    <source>
        <dbReference type="Google" id="ProtNLM"/>
    </source>
</evidence>
<evidence type="ECO:0000313" key="2">
    <source>
        <dbReference type="EMBL" id="GFO43036.1"/>
    </source>
</evidence>
<dbReference type="AlphaFoldDB" id="A0AAV4DGP0"/>
<sequence>MAKGGDRKYVYGCVYEEDSGGANSNMSSAVLLLALLISSLMTSQGQAQLDSGCATRTAVCSLKAQIRGTISFVETQGAGCFNNGNLQVTFDLIGFPRASTRNNNNNNNDNNNNQKDEVYTFRLKTYGEIMPACSGMGPDFGSGIT</sequence>
<gene>
    <name evidence="2" type="ORF">PoB_006954100</name>
</gene>
<accession>A0AAV4DGP0</accession>
<reference evidence="2 3" key="1">
    <citation type="journal article" date="2021" name="Elife">
        <title>Chloroplast acquisition without the gene transfer in kleptoplastic sea slugs, Plakobranchus ocellatus.</title>
        <authorList>
            <person name="Maeda T."/>
            <person name="Takahashi S."/>
            <person name="Yoshida T."/>
            <person name="Shimamura S."/>
            <person name="Takaki Y."/>
            <person name="Nagai Y."/>
            <person name="Toyoda A."/>
            <person name="Suzuki Y."/>
            <person name="Arimoto A."/>
            <person name="Ishii H."/>
            <person name="Satoh N."/>
            <person name="Nishiyama T."/>
            <person name="Hasebe M."/>
            <person name="Maruyama T."/>
            <person name="Minagawa J."/>
            <person name="Obokata J."/>
            <person name="Shigenobu S."/>
        </authorList>
    </citation>
    <scope>NUCLEOTIDE SEQUENCE [LARGE SCALE GENOMIC DNA]</scope>
</reference>
<name>A0AAV4DGP0_9GAST</name>
<protein>
    <recommendedName>
        <fullName evidence="4">Reelin domain-containing protein</fullName>
    </recommendedName>
</protein>
<keyword evidence="3" id="KW-1185">Reference proteome</keyword>
<proteinExistence type="predicted"/>
<evidence type="ECO:0000313" key="3">
    <source>
        <dbReference type="Proteomes" id="UP000735302"/>
    </source>
</evidence>